<keyword evidence="1" id="KW-0805">Transcription regulation</keyword>
<sequence length="203" mass="23327">MASSKKITDIELAKILMDPRRRNIFDIAKDEPVTVTQIAEALNEKPSRLYYHVKKLEDAGLLELVETRQQGNLIEKYYKSVSGFDAFELDKSLLAEHSDTVMAEVMRLLEPGLRLLSSELKNNKDSYEKQVSLSINFSDLTGKEWLEANSNMVYAIRDKAEVKKDIAEEMGNQFSMTKEELEKKSKYTFLVLSYKNDDAENLE</sequence>
<dbReference type="InterPro" id="IPR011991">
    <property type="entry name" value="ArsR-like_HTH"/>
</dbReference>
<dbReference type="Gene3D" id="1.10.10.10">
    <property type="entry name" value="Winged helix-like DNA-binding domain superfamily/Winged helix DNA-binding domain"/>
    <property type="match status" value="1"/>
</dbReference>
<protein>
    <submittedName>
        <fullName evidence="5">Helix-turn-helix transcriptional regulator</fullName>
    </submittedName>
</protein>
<keyword evidence="6" id="KW-1185">Reference proteome</keyword>
<dbReference type="PANTHER" id="PTHR33154">
    <property type="entry name" value="TRANSCRIPTIONAL REGULATOR, ARSR FAMILY"/>
    <property type="match status" value="1"/>
</dbReference>
<reference evidence="5 6" key="1">
    <citation type="submission" date="2020-10" db="EMBL/GenBank/DDBJ databases">
        <title>Bacillus sp. HD4P25, an endophyte from a halophyte.</title>
        <authorList>
            <person name="Sun J.-Q."/>
        </authorList>
    </citation>
    <scope>NUCLEOTIDE SEQUENCE [LARGE SCALE GENOMIC DNA]</scope>
    <source>
        <strain evidence="5 6">YIM 93174</strain>
    </source>
</reference>
<dbReference type="CDD" id="cd00090">
    <property type="entry name" value="HTH_ARSR"/>
    <property type="match status" value="1"/>
</dbReference>
<evidence type="ECO:0000256" key="3">
    <source>
        <dbReference type="ARBA" id="ARBA00023163"/>
    </source>
</evidence>
<organism evidence="5 6">
    <name type="scientific">Litchfieldia luteola</name>
    <dbReference type="NCBI Taxonomy" id="682179"/>
    <lineage>
        <taxon>Bacteria</taxon>
        <taxon>Bacillati</taxon>
        <taxon>Bacillota</taxon>
        <taxon>Bacilli</taxon>
        <taxon>Bacillales</taxon>
        <taxon>Bacillaceae</taxon>
        <taxon>Litchfieldia</taxon>
    </lineage>
</organism>
<dbReference type="InterPro" id="IPR036388">
    <property type="entry name" value="WH-like_DNA-bd_sf"/>
</dbReference>
<dbReference type="PANTHER" id="PTHR33154:SF33">
    <property type="entry name" value="TRANSCRIPTIONAL REPRESSOR SDPR"/>
    <property type="match status" value="1"/>
</dbReference>
<dbReference type="Pfam" id="PF12840">
    <property type="entry name" value="HTH_20"/>
    <property type="match status" value="1"/>
</dbReference>
<name>A0ABR9QEV0_9BACI</name>
<comment type="caution">
    <text evidence="5">The sequence shown here is derived from an EMBL/GenBank/DDBJ whole genome shotgun (WGS) entry which is preliminary data.</text>
</comment>
<evidence type="ECO:0000259" key="4">
    <source>
        <dbReference type="SMART" id="SM00418"/>
    </source>
</evidence>
<accession>A0ABR9QEV0</accession>
<feature type="domain" description="HTH arsR-type" evidence="4">
    <location>
        <begin position="11"/>
        <end position="95"/>
    </location>
</feature>
<keyword evidence="2" id="KW-0238">DNA-binding</keyword>
<proteinExistence type="predicted"/>
<dbReference type="RefSeq" id="WP_193534495.1">
    <property type="nucleotide sequence ID" value="NZ_JADCLJ010000007.1"/>
</dbReference>
<dbReference type="InterPro" id="IPR036390">
    <property type="entry name" value="WH_DNA-bd_sf"/>
</dbReference>
<dbReference type="InterPro" id="IPR051081">
    <property type="entry name" value="HTH_MetalResp_TranReg"/>
</dbReference>
<keyword evidence="3" id="KW-0804">Transcription</keyword>
<evidence type="ECO:0000313" key="5">
    <source>
        <dbReference type="EMBL" id="MBE4907017.1"/>
    </source>
</evidence>
<dbReference type="SMART" id="SM00418">
    <property type="entry name" value="HTH_ARSR"/>
    <property type="match status" value="1"/>
</dbReference>
<dbReference type="Proteomes" id="UP001516662">
    <property type="component" value="Unassembled WGS sequence"/>
</dbReference>
<evidence type="ECO:0000256" key="1">
    <source>
        <dbReference type="ARBA" id="ARBA00023015"/>
    </source>
</evidence>
<gene>
    <name evidence="5" type="ORF">IMZ08_02970</name>
</gene>
<dbReference type="EMBL" id="JADCLJ010000007">
    <property type="protein sequence ID" value="MBE4907017.1"/>
    <property type="molecule type" value="Genomic_DNA"/>
</dbReference>
<evidence type="ECO:0000313" key="6">
    <source>
        <dbReference type="Proteomes" id="UP001516662"/>
    </source>
</evidence>
<dbReference type="InterPro" id="IPR001845">
    <property type="entry name" value="HTH_ArsR_DNA-bd_dom"/>
</dbReference>
<dbReference type="SUPFAM" id="SSF46785">
    <property type="entry name" value="Winged helix' DNA-binding domain"/>
    <property type="match status" value="1"/>
</dbReference>
<evidence type="ECO:0000256" key="2">
    <source>
        <dbReference type="ARBA" id="ARBA00023125"/>
    </source>
</evidence>